<dbReference type="Pfam" id="PF13847">
    <property type="entry name" value="Methyltransf_31"/>
    <property type="match status" value="1"/>
</dbReference>
<keyword evidence="11" id="KW-1185">Reference proteome</keyword>
<name>A0ABT8R7W2_9BACT</name>
<comment type="catalytic activity">
    <reaction evidence="7">
        <text>arsenic triglutathione + 2 [thioredoxin]-dithiol + 2 S-adenosyl-L-methionine + H2O = dimethylarsinous acid + 2 [thioredoxin]-disulfide + 3 glutathione + 2 S-adenosyl-L-homocysteine + 2 H(+)</text>
        <dbReference type="Rhea" id="RHEA:69464"/>
        <dbReference type="Rhea" id="RHEA-COMP:10698"/>
        <dbReference type="Rhea" id="RHEA-COMP:10700"/>
        <dbReference type="ChEBI" id="CHEBI:15377"/>
        <dbReference type="ChEBI" id="CHEBI:15378"/>
        <dbReference type="ChEBI" id="CHEBI:23808"/>
        <dbReference type="ChEBI" id="CHEBI:29950"/>
        <dbReference type="ChEBI" id="CHEBI:50058"/>
        <dbReference type="ChEBI" id="CHEBI:57856"/>
        <dbReference type="ChEBI" id="CHEBI:57925"/>
        <dbReference type="ChEBI" id="CHEBI:59789"/>
        <dbReference type="ChEBI" id="CHEBI:183640"/>
        <dbReference type="EC" id="2.1.1.137"/>
    </reaction>
</comment>
<evidence type="ECO:0000256" key="3">
    <source>
        <dbReference type="ARBA" id="ARBA00034487"/>
    </source>
</evidence>
<dbReference type="SUPFAM" id="SSF53335">
    <property type="entry name" value="S-adenosyl-L-methionine-dependent methyltransferases"/>
    <property type="match status" value="1"/>
</dbReference>
<comment type="similarity">
    <text evidence="3">Belongs to the methyltransferase superfamily. Arsenite methyltransferase family.</text>
</comment>
<evidence type="ECO:0000256" key="4">
    <source>
        <dbReference type="ARBA" id="ARBA00034521"/>
    </source>
</evidence>
<keyword evidence="1" id="KW-0808">Transferase</keyword>
<dbReference type="Proteomes" id="UP001168528">
    <property type="component" value="Unassembled WGS sequence"/>
</dbReference>
<dbReference type="EC" id="2.1.1.137" evidence="4"/>
<evidence type="ECO:0000256" key="6">
    <source>
        <dbReference type="ARBA" id="ARBA00047941"/>
    </source>
</evidence>
<comment type="catalytic activity">
    <reaction evidence="6">
        <text>arsenic triglutathione + [thioredoxin]-dithiol + S-adenosyl-L-methionine + 2 H2O = methylarsonous acid + [thioredoxin]-disulfide + 3 glutathione + S-adenosyl-L-homocysteine + H(+)</text>
        <dbReference type="Rhea" id="RHEA:69460"/>
        <dbReference type="Rhea" id="RHEA-COMP:10698"/>
        <dbReference type="Rhea" id="RHEA-COMP:10700"/>
        <dbReference type="ChEBI" id="CHEBI:15377"/>
        <dbReference type="ChEBI" id="CHEBI:15378"/>
        <dbReference type="ChEBI" id="CHEBI:17826"/>
        <dbReference type="ChEBI" id="CHEBI:29950"/>
        <dbReference type="ChEBI" id="CHEBI:50058"/>
        <dbReference type="ChEBI" id="CHEBI:57856"/>
        <dbReference type="ChEBI" id="CHEBI:57925"/>
        <dbReference type="ChEBI" id="CHEBI:59789"/>
        <dbReference type="ChEBI" id="CHEBI:183640"/>
        <dbReference type="EC" id="2.1.1.137"/>
    </reaction>
</comment>
<comment type="caution">
    <text evidence="10">The sequence shown here is derived from an EMBL/GenBank/DDBJ whole genome shotgun (WGS) entry which is preliminary data.</text>
</comment>
<dbReference type="CDD" id="cd02440">
    <property type="entry name" value="AdoMet_MTases"/>
    <property type="match status" value="1"/>
</dbReference>
<keyword evidence="10" id="KW-0489">Methyltransferase</keyword>
<dbReference type="PANTHER" id="PTHR43675">
    <property type="entry name" value="ARSENITE METHYLTRANSFERASE"/>
    <property type="match status" value="1"/>
</dbReference>
<dbReference type="NCBIfam" id="NF008823">
    <property type="entry name" value="PRK11873.1"/>
    <property type="match status" value="1"/>
</dbReference>
<dbReference type="InterPro" id="IPR029063">
    <property type="entry name" value="SAM-dependent_MTases_sf"/>
</dbReference>
<organism evidence="10 11">
    <name type="scientific">Rhodocytophaga aerolata</name>
    <dbReference type="NCBI Taxonomy" id="455078"/>
    <lineage>
        <taxon>Bacteria</taxon>
        <taxon>Pseudomonadati</taxon>
        <taxon>Bacteroidota</taxon>
        <taxon>Cytophagia</taxon>
        <taxon>Cytophagales</taxon>
        <taxon>Rhodocytophagaceae</taxon>
        <taxon>Rhodocytophaga</taxon>
    </lineage>
</organism>
<comment type="catalytic activity">
    <reaction evidence="8">
        <text>arsenic triglutathione + 3 [thioredoxin]-dithiol + 3 S-adenosyl-L-methionine = trimethylarsine + 3 [thioredoxin]-disulfide + 3 glutathione + 3 S-adenosyl-L-homocysteine + 3 H(+)</text>
        <dbReference type="Rhea" id="RHEA:69432"/>
        <dbReference type="Rhea" id="RHEA-COMP:10698"/>
        <dbReference type="Rhea" id="RHEA-COMP:10700"/>
        <dbReference type="ChEBI" id="CHEBI:15378"/>
        <dbReference type="ChEBI" id="CHEBI:27130"/>
        <dbReference type="ChEBI" id="CHEBI:29950"/>
        <dbReference type="ChEBI" id="CHEBI:50058"/>
        <dbReference type="ChEBI" id="CHEBI:57856"/>
        <dbReference type="ChEBI" id="CHEBI:57925"/>
        <dbReference type="ChEBI" id="CHEBI:59789"/>
        <dbReference type="ChEBI" id="CHEBI:183640"/>
        <dbReference type="EC" id="2.1.1.137"/>
    </reaction>
</comment>
<proteinExistence type="inferred from homology"/>
<accession>A0ABT8R7W2</accession>
<feature type="domain" description="Methyltransferase" evidence="9">
    <location>
        <begin position="74"/>
        <end position="220"/>
    </location>
</feature>
<dbReference type="PANTHER" id="PTHR43675:SF8">
    <property type="entry name" value="ARSENITE METHYLTRANSFERASE"/>
    <property type="match status" value="1"/>
</dbReference>
<evidence type="ECO:0000256" key="5">
    <source>
        <dbReference type="ARBA" id="ARBA00034545"/>
    </source>
</evidence>
<reference evidence="10" key="1">
    <citation type="submission" date="2023-07" db="EMBL/GenBank/DDBJ databases">
        <title>The genome sequence of Rhodocytophaga aerolata KACC 12507.</title>
        <authorList>
            <person name="Zhang X."/>
        </authorList>
    </citation>
    <scope>NUCLEOTIDE SEQUENCE</scope>
    <source>
        <strain evidence="10">KACC 12507</strain>
    </source>
</reference>
<evidence type="ECO:0000313" key="10">
    <source>
        <dbReference type="EMBL" id="MDO1447283.1"/>
    </source>
</evidence>
<dbReference type="GO" id="GO:0032259">
    <property type="term" value="P:methylation"/>
    <property type="evidence" value="ECO:0007669"/>
    <property type="project" value="UniProtKB-KW"/>
</dbReference>
<dbReference type="Gene3D" id="3.40.50.150">
    <property type="entry name" value="Vaccinia Virus protein VP39"/>
    <property type="match status" value="1"/>
</dbReference>
<sequence>MKPSDVLKRLVKEKYSEVALQSKEMNESSCCGSGCCSTVDAAVFAEDYAQVNGYLADADLGLGCGLPTQYARIKEGDTVIDLGSGAGNDCFVARAVVGDKGKVIGVDMTEAMIEKARSHADKLSFNNVEFRLGEIEKLPVAANTAHVVVSNCVLNLVPDKKQAFAETFRVLRPGGHFSISDVVLTGELPPALLKAAEMYAGCVSGAISKEAYLQTIRETGFVNIELQKERQITLPDDILLNYLSAGELEAFKQSNAGVYSITVYAEKPACCEPGSGCC</sequence>
<keyword evidence="2" id="KW-0949">S-adenosyl-L-methionine</keyword>
<dbReference type="EMBL" id="JAUKPO010000006">
    <property type="protein sequence ID" value="MDO1447283.1"/>
    <property type="molecule type" value="Genomic_DNA"/>
</dbReference>
<evidence type="ECO:0000313" key="11">
    <source>
        <dbReference type="Proteomes" id="UP001168528"/>
    </source>
</evidence>
<dbReference type="InterPro" id="IPR025714">
    <property type="entry name" value="Methyltranfer_dom"/>
</dbReference>
<dbReference type="InterPro" id="IPR026669">
    <property type="entry name" value="Arsenite_MeTrfase-like"/>
</dbReference>
<evidence type="ECO:0000256" key="2">
    <source>
        <dbReference type="ARBA" id="ARBA00022691"/>
    </source>
</evidence>
<protein>
    <recommendedName>
        <fullName evidence="5">Arsenite methyltransferase</fullName>
        <ecNumber evidence="4">2.1.1.137</ecNumber>
    </recommendedName>
</protein>
<dbReference type="RefSeq" id="WP_302038083.1">
    <property type="nucleotide sequence ID" value="NZ_JAUKPO010000006.1"/>
</dbReference>
<evidence type="ECO:0000256" key="7">
    <source>
        <dbReference type="ARBA" id="ARBA00047943"/>
    </source>
</evidence>
<evidence type="ECO:0000256" key="8">
    <source>
        <dbReference type="ARBA" id="ARBA00048428"/>
    </source>
</evidence>
<dbReference type="GO" id="GO:0008168">
    <property type="term" value="F:methyltransferase activity"/>
    <property type="evidence" value="ECO:0007669"/>
    <property type="project" value="UniProtKB-KW"/>
</dbReference>
<evidence type="ECO:0000259" key="9">
    <source>
        <dbReference type="Pfam" id="PF13847"/>
    </source>
</evidence>
<evidence type="ECO:0000256" key="1">
    <source>
        <dbReference type="ARBA" id="ARBA00022679"/>
    </source>
</evidence>
<gene>
    <name evidence="10" type="primary">arsM</name>
    <name evidence="10" type="ORF">Q0590_13520</name>
</gene>